<dbReference type="GO" id="GO:0003700">
    <property type="term" value="F:DNA-binding transcription factor activity"/>
    <property type="evidence" value="ECO:0007669"/>
    <property type="project" value="InterPro"/>
</dbReference>
<dbReference type="Pfam" id="PF13377">
    <property type="entry name" value="Peripla_BP_3"/>
    <property type="match status" value="1"/>
</dbReference>
<keyword evidence="3" id="KW-0804">Transcription</keyword>
<dbReference type="EMBL" id="PVEO01000004">
    <property type="protein sequence ID" value="PQV48848.1"/>
    <property type="molecule type" value="Genomic_DNA"/>
</dbReference>
<evidence type="ECO:0000313" key="5">
    <source>
        <dbReference type="EMBL" id="PQV48848.1"/>
    </source>
</evidence>
<dbReference type="SUPFAM" id="SSF53822">
    <property type="entry name" value="Periplasmic binding protein-like I"/>
    <property type="match status" value="1"/>
</dbReference>
<gene>
    <name evidence="5" type="ORF">CLV33_10453</name>
</gene>
<evidence type="ECO:0000313" key="6">
    <source>
        <dbReference type="Proteomes" id="UP000251545"/>
    </source>
</evidence>
<dbReference type="AlphaFoldDB" id="A0A362X0D9"/>
<dbReference type="InterPro" id="IPR000524">
    <property type="entry name" value="Tscrpt_reg_HTH_GntR"/>
</dbReference>
<dbReference type="Proteomes" id="UP000251545">
    <property type="component" value="Unassembled WGS sequence"/>
</dbReference>
<dbReference type="SMART" id="SM00345">
    <property type="entry name" value="HTH_GNTR"/>
    <property type="match status" value="1"/>
</dbReference>
<dbReference type="Pfam" id="PF00392">
    <property type="entry name" value="GntR"/>
    <property type="match status" value="1"/>
</dbReference>
<dbReference type="CDD" id="cd07377">
    <property type="entry name" value="WHTH_GntR"/>
    <property type="match status" value="1"/>
</dbReference>
<dbReference type="PROSITE" id="PS50949">
    <property type="entry name" value="HTH_GNTR"/>
    <property type="match status" value="1"/>
</dbReference>
<name>A0A362X0D9_9FLAO</name>
<evidence type="ECO:0000256" key="2">
    <source>
        <dbReference type="ARBA" id="ARBA00023125"/>
    </source>
</evidence>
<dbReference type="SUPFAM" id="SSF46785">
    <property type="entry name" value="Winged helix' DNA-binding domain"/>
    <property type="match status" value="1"/>
</dbReference>
<dbReference type="InterPro" id="IPR036390">
    <property type="entry name" value="WH_DNA-bd_sf"/>
</dbReference>
<proteinExistence type="predicted"/>
<comment type="caution">
    <text evidence="5">The sequence shown here is derived from an EMBL/GenBank/DDBJ whole genome shotgun (WGS) entry which is preliminary data.</text>
</comment>
<feature type="domain" description="HTH gntR-type" evidence="4">
    <location>
        <begin position="15"/>
        <end position="83"/>
    </location>
</feature>
<dbReference type="PANTHER" id="PTHR38445">
    <property type="entry name" value="HTH-TYPE TRANSCRIPTIONAL REPRESSOR YTRA"/>
    <property type="match status" value="1"/>
</dbReference>
<dbReference type="Gene3D" id="1.10.10.10">
    <property type="entry name" value="Winged helix-like DNA-binding domain superfamily/Winged helix DNA-binding domain"/>
    <property type="match status" value="1"/>
</dbReference>
<keyword evidence="2" id="KW-0238">DNA-binding</keyword>
<dbReference type="RefSeq" id="WP_105473478.1">
    <property type="nucleotide sequence ID" value="NZ_PVEO01000004.1"/>
</dbReference>
<accession>A0A362X0D9</accession>
<protein>
    <submittedName>
        <fullName evidence="5">GntR family transcriptional regulator</fullName>
    </submittedName>
</protein>
<organism evidence="5 6">
    <name type="scientific">Jejuia pallidilutea</name>
    <dbReference type="NCBI Taxonomy" id="504487"/>
    <lineage>
        <taxon>Bacteria</taxon>
        <taxon>Pseudomonadati</taxon>
        <taxon>Bacteroidota</taxon>
        <taxon>Flavobacteriia</taxon>
        <taxon>Flavobacteriales</taxon>
        <taxon>Flavobacteriaceae</taxon>
        <taxon>Jejuia</taxon>
    </lineage>
</organism>
<evidence type="ECO:0000259" key="4">
    <source>
        <dbReference type="PROSITE" id="PS50949"/>
    </source>
</evidence>
<sequence>MFSFEQIEINADSRKPKYLQIVDGIIENIQAGYLKIDERLPSINNFSEEFYLSRDTVEKAYAILKDKNVIVSVKGKGYYVNRTILLSKTNVLFMINKLSNYKMRIYNAFVNTLGTNAYVDLKIYHCEESLFLNLWAKGAGSYDYYVVMPHFKTDELLHLSYTEKVTKALSKVPVNKLLLMDNKLPEGDNYRGIYQDFENDIYDALNKAFKKMSKYEKIILVFPEKSVYPYPKRILHGFRKFCVEHNLDFDIYNEVYDDMILKPKDLFITIEESDLINLLKQIKEKNLVLSKDIGLISYNDTPLKELFGITVISTDFKAMGETAADMILNNKIAKVKNPFRFIDRKSF</sequence>
<dbReference type="InterPro" id="IPR036388">
    <property type="entry name" value="WH-like_DNA-bd_sf"/>
</dbReference>
<dbReference type="InterPro" id="IPR046335">
    <property type="entry name" value="LacI/GalR-like_sensor"/>
</dbReference>
<dbReference type="Gene3D" id="3.40.50.2300">
    <property type="match status" value="2"/>
</dbReference>
<keyword evidence="1" id="KW-0805">Transcription regulation</keyword>
<dbReference type="PANTHER" id="PTHR38445:SF10">
    <property type="entry name" value="GNTR-FAMILY TRANSCRIPTIONAL REGULATOR"/>
    <property type="match status" value="1"/>
</dbReference>
<dbReference type="InterPro" id="IPR028082">
    <property type="entry name" value="Peripla_BP_I"/>
</dbReference>
<evidence type="ECO:0000256" key="3">
    <source>
        <dbReference type="ARBA" id="ARBA00023163"/>
    </source>
</evidence>
<evidence type="ECO:0000256" key="1">
    <source>
        <dbReference type="ARBA" id="ARBA00023015"/>
    </source>
</evidence>
<reference evidence="5 6" key="1">
    <citation type="submission" date="2018-02" db="EMBL/GenBank/DDBJ databases">
        <title>Genomic Encyclopedia of Archaeal and Bacterial Type Strains, Phase II (KMG-II): from individual species to whole genera.</title>
        <authorList>
            <person name="Goeker M."/>
        </authorList>
    </citation>
    <scope>NUCLEOTIDE SEQUENCE [LARGE SCALE GENOMIC DNA]</scope>
    <source>
        <strain evidence="5 6">DSM 21165</strain>
    </source>
</reference>
<dbReference type="GO" id="GO:0003677">
    <property type="term" value="F:DNA binding"/>
    <property type="evidence" value="ECO:0007669"/>
    <property type="project" value="UniProtKB-KW"/>
</dbReference>